<evidence type="ECO:0000256" key="3">
    <source>
        <dbReference type="ARBA" id="ARBA00022475"/>
    </source>
</evidence>
<keyword evidence="3" id="KW-1003">Cell membrane</keyword>
<evidence type="ECO:0000259" key="8">
    <source>
        <dbReference type="PROSITE" id="PS50928"/>
    </source>
</evidence>
<gene>
    <name evidence="9" type="ORF">H9964_02120</name>
</gene>
<feature type="transmembrane region" description="Helical" evidence="7">
    <location>
        <begin position="42"/>
        <end position="69"/>
    </location>
</feature>
<feature type="transmembrane region" description="Helical" evidence="7">
    <location>
        <begin position="166"/>
        <end position="187"/>
    </location>
</feature>
<keyword evidence="4 7" id="KW-0812">Transmembrane</keyword>
<keyword evidence="2 7" id="KW-0813">Transport</keyword>
<evidence type="ECO:0000256" key="5">
    <source>
        <dbReference type="ARBA" id="ARBA00022989"/>
    </source>
</evidence>
<dbReference type="Pfam" id="PF00528">
    <property type="entry name" value="BPD_transp_1"/>
    <property type="match status" value="1"/>
</dbReference>
<feature type="transmembrane region" description="Helical" evidence="7">
    <location>
        <begin position="134"/>
        <end position="154"/>
    </location>
</feature>
<organism evidence="9 10">
    <name type="scientific">Candidatus Gallimonas intestinavium</name>
    <dbReference type="NCBI Taxonomy" id="2838603"/>
    <lineage>
        <taxon>Bacteria</taxon>
        <taxon>Bacillati</taxon>
        <taxon>Bacillota</taxon>
        <taxon>Clostridia</taxon>
        <taxon>Candidatus Gallimonas</taxon>
    </lineage>
</organism>
<evidence type="ECO:0000256" key="7">
    <source>
        <dbReference type="RuleBase" id="RU363032"/>
    </source>
</evidence>
<dbReference type="InterPro" id="IPR051393">
    <property type="entry name" value="ABC_transporter_permease"/>
</dbReference>
<accession>A0A9D2G3F9</accession>
<dbReference type="Proteomes" id="UP000824102">
    <property type="component" value="Unassembled WGS sequence"/>
</dbReference>
<dbReference type="GO" id="GO:0005886">
    <property type="term" value="C:plasma membrane"/>
    <property type="evidence" value="ECO:0007669"/>
    <property type="project" value="UniProtKB-SubCell"/>
</dbReference>
<dbReference type="InterPro" id="IPR000515">
    <property type="entry name" value="MetI-like"/>
</dbReference>
<dbReference type="SUPFAM" id="SSF161098">
    <property type="entry name" value="MetI-like"/>
    <property type="match status" value="1"/>
</dbReference>
<proteinExistence type="inferred from homology"/>
<dbReference type="GO" id="GO:0055085">
    <property type="term" value="P:transmembrane transport"/>
    <property type="evidence" value="ECO:0007669"/>
    <property type="project" value="InterPro"/>
</dbReference>
<comment type="similarity">
    <text evidence="7">Belongs to the binding-protein-dependent transport system permease family.</text>
</comment>
<name>A0A9D2G3F9_9FIRM</name>
<dbReference type="EMBL" id="DXBB01000041">
    <property type="protein sequence ID" value="HIZ72359.1"/>
    <property type="molecule type" value="Genomic_DNA"/>
</dbReference>
<evidence type="ECO:0000313" key="10">
    <source>
        <dbReference type="Proteomes" id="UP000824102"/>
    </source>
</evidence>
<dbReference type="PANTHER" id="PTHR30193">
    <property type="entry name" value="ABC TRANSPORTER PERMEASE PROTEIN"/>
    <property type="match status" value="1"/>
</dbReference>
<keyword evidence="6 7" id="KW-0472">Membrane</keyword>
<dbReference type="CDD" id="cd06261">
    <property type="entry name" value="TM_PBP2"/>
    <property type="match status" value="1"/>
</dbReference>
<dbReference type="PANTHER" id="PTHR30193:SF37">
    <property type="entry name" value="INNER MEMBRANE ABC TRANSPORTER PERMEASE PROTEIN YCJO"/>
    <property type="match status" value="1"/>
</dbReference>
<evidence type="ECO:0000256" key="4">
    <source>
        <dbReference type="ARBA" id="ARBA00022692"/>
    </source>
</evidence>
<comment type="caution">
    <text evidence="9">The sequence shown here is derived from an EMBL/GenBank/DDBJ whole genome shotgun (WGS) entry which is preliminary data.</text>
</comment>
<dbReference type="InterPro" id="IPR035906">
    <property type="entry name" value="MetI-like_sf"/>
</dbReference>
<evidence type="ECO:0000256" key="6">
    <source>
        <dbReference type="ARBA" id="ARBA00023136"/>
    </source>
</evidence>
<protein>
    <submittedName>
        <fullName evidence="9">Sugar ABC transporter permease</fullName>
    </submittedName>
</protein>
<reference evidence="9" key="2">
    <citation type="submission" date="2021-04" db="EMBL/GenBank/DDBJ databases">
        <authorList>
            <person name="Gilroy R."/>
        </authorList>
    </citation>
    <scope>NUCLEOTIDE SEQUENCE</scope>
    <source>
        <strain evidence="9">ChiW7-2402</strain>
    </source>
</reference>
<feature type="transmembrane region" description="Helical" evidence="7">
    <location>
        <begin position="298"/>
        <end position="318"/>
    </location>
</feature>
<feature type="domain" description="ABC transmembrane type-1" evidence="8">
    <location>
        <begin position="125"/>
        <end position="370"/>
    </location>
</feature>
<evidence type="ECO:0000313" key="9">
    <source>
        <dbReference type="EMBL" id="HIZ72359.1"/>
    </source>
</evidence>
<sequence>MENNVAANAEAIEAEGAAVAEGALPQKKQKKPINQQKLQDNLWGWIFCIPLIVGTVWFVYICLVAALLLSFTNYSIMGYTGSMFEYLGEFAQHIYQSNGKSEPFHWYTYAFTNEVSIGTGYTINELGAYLFNTVFYMIGIPIGMVLAMFFAVCMTRDIKGANVFRVIYYFPCVASTVSIVYTFKLMFSPSGVINQLFGLDGSNGAAFNWLSLTGTTPLTWNAMTGSSSNSAFMNTAFWCQGIFSKLVIIIMSVWKGLGGTIILYIAGLSGVNAATKEAAQIDGANGWQIFWKVTMPDLYPTIFYNIVTAVIGGMQIYMEPVLLIGENIITSGYVSLIWLTGLNGMSAKPSQGAAYGMILAVMILILTMFQFWLDSRNKD</sequence>
<dbReference type="PROSITE" id="PS50928">
    <property type="entry name" value="ABC_TM1"/>
    <property type="match status" value="1"/>
</dbReference>
<reference evidence="9" key="1">
    <citation type="journal article" date="2021" name="PeerJ">
        <title>Extensive microbial diversity within the chicken gut microbiome revealed by metagenomics and culture.</title>
        <authorList>
            <person name="Gilroy R."/>
            <person name="Ravi A."/>
            <person name="Getino M."/>
            <person name="Pursley I."/>
            <person name="Horton D.L."/>
            <person name="Alikhan N.F."/>
            <person name="Baker D."/>
            <person name="Gharbi K."/>
            <person name="Hall N."/>
            <person name="Watson M."/>
            <person name="Adriaenssens E.M."/>
            <person name="Foster-Nyarko E."/>
            <person name="Jarju S."/>
            <person name="Secka A."/>
            <person name="Antonio M."/>
            <person name="Oren A."/>
            <person name="Chaudhuri R.R."/>
            <person name="La Ragione R."/>
            <person name="Hildebrand F."/>
            <person name="Pallen M.J."/>
        </authorList>
    </citation>
    <scope>NUCLEOTIDE SEQUENCE</scope>
    <source>
        <strain evidence="9">ChiW7-2402</strain>
    </source>
</reference>
<dbReference type="Gene3D" id="1.10.3720.10">
    <property type="entry name" value="MetI-like"/>
    <property type="match status" value="1"/>
</dbReference>
<dbReference type="AlphaFoldDB" id="A0A9D2G3F9"/>
<evidence type="ECO:0000256" key="2">
    <source>
        <dbReference type="ARBA" id="ARBA00022448"/>
    </source>
</evidence>
<evidence type="ECO:0000256" key="1">
    <source>
        <dbReference type="ARBA" id="ARBA00004651"/>
    </source>
</evidence>
<feature type="transmembrane region" description="Helical" evidence="7">
    <location>
        <begin position="242"/>
        <end position="266"/>
    </location>
</feature>
<feature type="transmembrane region" description="Helical" evidence="7">
    <location>
        <begin position="354"/>
        <end position="373"/>
    </location>
</feature>
<keyword evidence="5 7" id="KW-1133">Transmembrane helix</keyword>
<comment type="subcellular location">
    <subcellularLocation>
        <location evidence="1 7">Cell membrane</location>
        <topology evidence="1 7">Multi-pass membrane protein</topology>
    </subcellularLocation>
</comment>